<protein>
    <recommendedName>
        <fullName evidence="3">DUF1996 domain-containing protein</fullName>
    </recommendedName>
</protein>
<name>A0A8K0TGG7_9PEZI</name>
<dbReference type="InterPro" id="IPR018535">
    <property type="entry name" value="DUF1996"/>
</dbReference>
<dbReference type="AlphaFoldDB" id="A0A8K0TGG7"/>
<evidence type="ECO:0000313" key="4">
    <source>
        <dbReference type="EMBL" id="KAH7363543.1"/>
    </source>
</evidence>
<dbReference type="Proteomes" id="UP000813385">
    <property type="component" value="Unassembled WGS sequence"/>
</dbReference>
<evidence type="ECO:0000256" key="1">
    <source>
        <dbReference type="SAM" id="MobiDB-lite"/>
    </source>
</evidence>
<keyword evidence="2" id="KW-0732">Signal</keyword>
<feature type="chain" id="PRO_5035421648" description="DUF1996 domain-containing protein" evidence="2">
    <location>
        <begin position="22"/>
        <end position="393"/>
    </location>
</feature>
<evidence type="ECO:0000259" key="3">
    <source>
        <dbReference type="Pfam" id="PF09362"/>
    </source>
</evidence>
<evidence type="ECO:0000313" key="5">
    <source>
        <dbReference type="Proteomes" id="UP000813385"/>
    </source>
</evidence>
<evidence type="ECO:0000256" key="2">
    <source>
        <dbReference type="SAM" id="SignalP"/>
    </source>
</evidence>
<dbReference type="OrthoDB" id="74764at2759"/>
<keyword evidence="5" id="KW-1185">Reference proteome</keyword>
<feature type="compositionally biased region" description="Polar residues" evidence="1">
    <location>
        <begin position="165"/>
        <end position="179"/>
    </location>
</feature>
<dbReference type="EMBL" id="JAGPXD010000003">
    <property type="protein sequence ID" value="KAH7363543.1"/>
    <property type="molecule type" value="Genomic_DNA"/>
</dbReference>
<feature type="signal peptide" evidence="2">
    <location>
        <begin position="1"/>
        <end position="21"/>
    </location>
</feature>
<sequence length="393" mass="43106">MQLRAFLAAALTALTAQLGRAARDAQTFALLQFNGGEIFRGRLDPIVSPGRVSEHVHGVVGGSGFAADATGESLARSSCTSAKAADDKSAYWFPWLYFHDPATGKFESVEISYVNVYYFFEPTDDRITAFPQGLQIVSGDASTRVAPWTRGRLNLDPDKGDIQPVQWSCPRSPNDINNPPSWPPGSDGSTAGEVDPGSYKAEAGTGFPDVDCNGFASPLRADIHMPYCYDPSKRLDEYQTNMAFPRFQGGKYNCPAGWIHVPHMFIEVYWNTPVFRGRWPEGQGTQPFVLSNGDATGYSSHADFLAAWDESVLQGVIDSCNARTQEDLRLPVLDTSLDALNKTTQTPGEAHIGLQPIPGDIYLRLLRILQHTVHKSGQRNLQVVRTGREPLTI</sequence>
<feature type="region of interest" description="Disordered" evidence="1">
    <location>
        <begin position="150"/>
        <end position="202"/>
    </location>
</feature>
<dbReference type="PANTHER" id="PTHR43662:SF11">
    <property type="entry name" value="WSC DOMAIN-CONTAINING PROTEIN"/>
    <property type="match status" value="1"/>
</dbReference>
<gene>
    <name evidence="4" type="ORF">B0T11DRAFT_340113</name>
</gene>
<accession>A0A8K0TGG7</accession>
<dbReference type="Pfam" id="PF09362">
    <property type="entry name" value="DUF1996"/>
    <property type="match status" value="1"/>
</dbReference>
<organism evidence="4 5">
    <name type="scientific">Plectosphaerella cucumerina</name>
    <dbReference type="NCBI Taxonomy" id="40658"/>
    <lineage>
        <taxon>Eukaryota</taxon>
        <taxon>Fungi</taxon>
        <taxon>Dikarya</taxon>
        <taxon>Ascomycota</taxon>
        <taxon>Pezizomycotina</taxon>
        <taxon>Sordariomycetes</taxon>
        <taxon>Hypocreomycetidae</taxon>
        <taxon>Glomerellales</taxon>
        <taxon>Plectosphaerellaceae</taxon>
        <taxon>Plectosphaerella</taxon>
    </lineage>
</organism>
<dbReference type="PANTHER" id="PTHR43662">
    <property type="match status" value="1"/>
</dbReference>
<proteinExistence type="predicted"/>
<reference evidence="4" key="1">
    <citation type="journal article" date="2021" name="Nat. Commun.">
        <title>Genetic determinants of endophytism in the Arabidopsis root mycobiome.</title>
        <authorList>
            <person name="Mesny F."/>
            <person name="Miyauchi S."/>
            <person name="Thiergart T."/>
            <person name="Pickel B."/>
            <person name="Atanasova L."/>
            <person name="Karlsson M."/>
            <person name="Huettel B."/>
            <person name="Barry K.W."/>
            <person name="Haridas S."/>
            <person name="Chen C."/>
            <person name="Bauer D."/>
            <person name="Andreopoulos W."/>
            <person name="Pangilinan J."/>
            <person name="LaButti K."/>
            <person name="Riley R."/>
            <person name="Lipzen A."/>
            <person name="Clum A."/>
            <person name="Drula E."/>
            <person name="Henrissat B."/>
            <person name="Kohler A."/>
            <person name="Grigoriev I.V."/>
            <person name="Martin F.M."/>
            <person name="Hacquard S."/>
        </authorList>
    </citation>
    <scope>NUCLEOTIDE SEQUENCE</scope>
    <source>
        <strain evidence="4">MPI-CAGE-AT-0016</strain>
    </source>
</reference>
<feature type="domain" description="DUF1996" evidence="3">
    <location>
        <begin position="44"/>
        <end position="308"/>
    </location>
</feature>
<comment type="caution">
    <text evidence="4">The sequence shown here is derived from an EMBL/GenBank/DDBJ whole genome shotgun (WGS) entry which is preliminary data.</text>
</comment>